<dbReference type="SUPFAM" id="SSF51261">
    <property type="entry name" value="Duplicated hybrid motif"/>
    <property type="match status" value="1"/>
</dbReference>
<keyword evidence="2" id="KW-0472">Membrane</keyword>
<dbReference type="SUPFAM" id="SSF161270">
    <property type="entry name" value="PspA lactotransferrin-binding region"/>
    <property type="match status" value="1"/>
</dbReference>
<evidence type="ECO:0000256" key="1">
    <source>
        <dbReference type="SAM" id="Coils"/>
    </source>
</evidence>
<sequence length="458" mass="51084">MTPKYKKHRLHKVRTKYRAQEPKTQTNTSSLCFVFLIVCVLFVSWFLYFLLFATVSAQTREELESDIAKYNKQIEELDKEIAQYERELTEIGTQKQTLQSIVDGLDLQRRQLQVKIRSTRSKIGTLELEIERLDENIGNKEVLIGHGMEALGETIRSIDRADRQSFVETVLGGGTVTSLWDAVETVQKVQLAVRENITALMRAKESLAENRTVSEKKHSELSAERRTLSSQEQSLAITAREQKNLLDDTKSQESAYQATVEQKQAEKVAFEAALFELASALEYTFDPSRIPPPGKGILRWPLDNVFVTQEFGKTSSSGRLYVSGTHDGVDFRTKTSSNPSGIGTPIKAALSGIVLEVNHGAVPYCQYGKWILIRHSNNLTTLYAHLSDIAVKKDSTVATGEIIGYSGNSGYATGPHLHFTVYASDALSFRDHKCNSGKTVAIPIAAPTGYLNPLDYLN</sequence>
<dbReference type="GO" id="GO:0004222">
    <property type="term" value="F:metalloendopeptidase activity"/>
    <property type="evidence" value="ECO:0007669"/>
    <property type="project" value="TreeGrafter"/>
</dbReference>
<name>A0A1F6EMV5_9BACT</name>
<feature type="transmembrane region" description="Helical" evidence="2">
    <location>
        <begin position="31"/>
        <end position="51"/>
    </location>
</feature>
<accession>A0A1F6EMV5</accession>
<dbReference type="InterPro" id="IPR016047">
    <property type="entry name" value="M23ase_b-sheet_dom"/>
</dbReference>
<dbReference type="Gene3D" id="2.70.70.10">
    <property type="entry name" value="Glucose Permease (Domain IIA)"/>
    <property type="match status" value="1"/>
</dbReference>
<keyword evidence="2" id="KW-0812">Transmembrane</keyword>
<dbReference type="Gene3D" id="6.10.250.3150">
    <property type="match status" value="1"/>
</dbReference>
<dbReference type="InterPro" id="IPR011055">
    <property type="entry name" value="Dup_hybrid_motif"/>
</dbReference>
<feature type="domain" description="M23ase beta-sheet core" evidence="3">
    <location>
        <begin position="325"/>
        <end position="423"/>
    </location>
</feature>
<evidence type="ECO:0000313" key="5">
    <source>
        <dbReference type="Proteomes" id="UP000178587"/>
    </source>
</evidence>
<dbReference type="STRING" id="1798507.A3A34_04080"/>
<evidence type="ECO:0000256" key="2">
    <source>
        <dbReference type="SAM" id="Phobius"/>
    </source>
</evidence>
<keyword evidence="2" id="KW-1133">Transmembrane helix</keyword>
<dbReference type="CDD" id="cd12797">
    <property type="entry name" value="M23_peptidase"/>
    <property type="match status" value="1"/>
</dbReference>
<evidence type="ECO:0000259" key="3">
    <source>
        <dbReference type="Pfam" id="PF01551"/>
    </source>
</evidence>
<comment type="caution">
    <text evidence="4">The sequence shown here is derived from an EMBL/GenBank/DDBJ whole genome shotgun (WGS) entry which is preliminary data.</text>
</comment>
<dbReference type="AlphaFoldDB" id="A0A1F6EMV5"/>
<feature type="coiled-coil region" evidence="1">
    <location>
        <begin position="60"/>
        <end position="136"/>
    </location>
</feature>
<dbReference type="Pfam" id="PF01551">
    <property type="entry name" value="Peptidase_M23"/>
    <property type="match status" value="1"/>
</dbReference>
<gene>
    <name evidence="4" type="ORF">A3A34_04080</name>
</gene>
<reference evidence="4 5" key="1">
    <citation type="journal article" date="2016" name="Nat. Commun.">
        <title>Thousands of microbial genomes shed light on interconnected biogeochemical processes in an aquifer system.</title>
        <authorList>
            <person name="Anantharaman K."/>
            <person name="Brown C.T."/>
            <person name="Hug L.A."/>
            <person name="Sharon I."/>
            <person name="Castelle C.J."/>
            <person name="Probst A.J."/>
            <person name="Thomas B.C."/>
            <person name="Singh A."/>
            <person name="Wilkins M.J."/>
            <person name="Karaoz U."/>
            <person name="Brodie E.L."/>
            <person name="Williams K.H."/>
            <person name="Hubbard S.S."/>
            <person name="Banfield J.F."/>
        </authorList>
    </citation>
    <scope>NUCLEOTIDE SEQUENCE [LARGE SCALE GENOMIC DNA]</scope>
</reference>
<organism evidence="4 5">
    <name type="scientific">Candidatus Kaiserbacteria bacterium RIFCSPLOWO2_01_FULL_50_24</name>
    <dbReference type="NCBI Taxonomy" id="1798507"/>
    <lineage>
        <taxon>Bacteria</taxon>
        <taxon>Candidatus Kaiseribacteriota</taxon>
    </lineage>
</organism>
<protein>
    <recommendedName>
        <fullName evidence="3">M23ase beta-sheet core domain-containing protein</fullName>
    </recommendedName>
</protein>
<dbReference type="InterPro" id="IPR050570">
    <property type="entry name" value="Cell_wall_metabolism_enzyme"/>
</dbReference>
<dbReference type="Proteomes" id="UP000178587">
    <property type="component" value="Unassembled WGS sequence"/>
</dbReference>
<dbReference type="PANTHER" id="PTHR21666">
    <property type="entry name" value="PEPTIDASE-RELATED"/>
    <property type="match status" value="1"/>
</dbReference>
<dbReference type="PANTHER" id="PTHR21666:SF270">
    <property type="entry name" value="MUREIN HYDROLASE ACTIVATOR ENVC"/>
    <property type="match status" value="1"/>
</dbReference>
<evidence type="ECO:0000313" key="4">
    <source>
        <dbReference type="EMBL" id="OGG74967.1"/>
    </source>
</evidence>
<dbReference type="EMBL" id="MFLU01000010">
    <property type="protein sequence ID" value="OGG74967.1"/>
    <property type="molecule type" value="Genomic_DNA"/>
</dbReference>
<keyword evidence="1" id="KW-0175">Coiled coil</keyword>
<proteinExistence type="predicted"/>